<evidence type="ECO:0000256" key="2">
    <source>
        <dbReference type="ARBA" id="ARBA00022523"/>
    </source>
</evidence>
<evidence type="ECO:0000256" key="1">
    <source>
        <dbReference type="ARBA" id="ARBA00004271"/>
    </source>
</evidence>
<keyword evidence="3" id="KW-0964">Secreted</keyword>
<feature type="signal peptide" evidence="6">
    <location>
        <begin position="1"/>
        <end position="18"/>
    </location>
</feature>
<dbReference type="AlphaFoldDB" id="A0A067JZM1"/>
<dbReference type="KEGG" id="jcu:105643300"/>
<dbReference type="Pfam" id="PF04674">
    <property type="entry name" value="Phi_1"/>
    <property type="match status" value="1"/>
</dbReference>
<evidence type="ECO:0000313" key="8">
    <source>
        <dbReference type="Proteomes" id="UP000027138"/>
    </source>
</evidence>
<dbReference type="PANTHER" id="PTHR31279">
    <property type="entry name" value="PROTEIN EXORDIUM-LIKE 5"/>
    <property type="match status" value="1"/>
</dbReference>
<dbReference type="OrthoDB" id="2016249at2759"/>
<sequence length="327" mass="34736">MLSNSLLCLLLVIVSALAITPELSNAATDQSQNDQASSPDSASNTITYHGGPLLTNKSGINVYILWYGEFSAEDRTTITDFFASFDNKEVKQEPSVSTWWKTIDSYKDKDKNPVSAIFKLTKQVDDAYSLGKSIKREGTSEIVIDQINKKTLPVDADGMYLVLTASDVTVDGFCRGSCGFHGTLQIDKAKIVYAHVGDASNQCPGLCAWPYALPDFGPPGQKPLMAPNGLGGDGLIMNIATVIAGAATNPYKNGYYQGDIKAPLEAVSACPGIFGAGAYPGNPGKLIVDEASNASFNAYGANNKKFLLPAIWDLNSNTCKAVNAAPA</sequence>
<comment type="subcellular location">
    <subcellularLocation>
        <location evidence="1">Secreted</location>
        <location evidence="1">Extracellular space</location>
        <location evidence="1">Apoplast</location>
    </subcellularLocation>
</comment>
<dbReference type="Proteomes" id="UP000027138">
    <property type="component" value="Unassembled WGS sequence"/>
</dbReference>
<keyword evidence="8" id="KW-1185">Reference proteome</keyword>
<comment type="similarity">
    <text evidence="5">Belongs to the EXORDIUM family.</text>
</comment>
<dbReference type="PANTHER" id="PTHR31279:SF58">
    <property type="entry name" value="PROTEIN EXORDIUM-LIKE 2"/>
    <property type="match status" value="1"/>
</dbReference>
<feature type="chain" id="PRO_5001643283" evidence="6">
    <location>
        <begin position="19"/>
        <end position="327"/>
    </location>
</feature>
<dbReference type="GO" id="GO:0048046">
    <property type="term" value="C:apoplast"/>
    <property type="evidence" value="ECO:0007669"/>
    <property type="project" value="UniProtKB-SubCell"/>
</dbReference>
<dbReference type="EMBL" id="KK914782">
    <property type="protein sequence ID" value="KDP28203.1"/>
    <property type="molecule type" value="Genomic_DNA"/>
</dbReference>
<proteinExistence type="inferred from homology"/>
<dbReference type="InterPro" id="IPR006766">
    <property type="entry name" value="EXORDIUM-like"/>
</dbReference>
<reference evidence="7 8" key="1">
    <citation type="journal article" date="2014" name="PLoS ONE">
        <title>Global Analysis of Gene Expression Profiles in Physic Nut (Jatropha curcas L.) Seedlings Exposed to Salt Stress.</title>
        <authorList>
            <person name="Zhang L."/>
            <person name="Zhang C."/>
            <person name="Wu P."/>
            <person name="Chen Y."/>
            <person name="Li M."/>
            <person name="Jiang H."/>
            <person name="Wu G."/>
        </authorList>
    </citation>
    <scope>NUCLEOTIDE SEQUENCE [LARGE SCALE GENOMIC DNA]</scope>
    <source>
        <strain evidence="8">cv. GZQX0401</strain>
        <tissue evidence="7">Young leaves</tissue>
    </source>
</reference>
<evidence type="ECO:0000256" key="5">
    <source>
        <dbReference type="ARBA" id="ARBA00023591"/>
    </source>
</evidence>
<evidence type="ECO:0000256" key="3">
    <source>
        <dbReference type="ARBA" id="ARBA00022525"/>
    </source>
</evidence>
<evidence type="ECO:0000313" key="7">
    <source>
        <dbReference type="EMBL" id="KDP28203.1"/>
    </source>
</evidence>
<keyword evidence="4 6" id="KW-0732">Signal</keyword>
<evidence type="ECO:0000256" key="4">
    <source>
        <dbReference type="ARBA" id="ARBA00022729"/>
    </source>
</evidence>
<protein>
    <submittedName>
        <fullName evidence="7">Uncharacterized protein</fullName>
    </submittedName>
</protein>
<gene>
    <name evidence="7" type="ORF">JCGZ_13974</name>
</gene>
<accession>A0A067JZM1</accession>
<evidence type="ECO:0000256" key="6">
    <source>
        <dbReference type="SAM" id="SignalP"/>
    </source>
</evidence>
<keyword evidence="2" id="KW-0052">Apoplast</keyword>
<name>A0A067JZM1_JATCU</name>
<organism evidence="7 8">
    <name type="scientific">Jatropha curcas</name>
    <name type="common">Barbados nut</name>
    <dbReference type="NCBI Taxonomy" id="180498"/>
    <lineage>
        <taxon>Eukaryota</taxon>
        <taxon>Viridiplantae</taxon>
        <taxon>Streptophyta</taxon>
        <taxon>Embryophyta</taxon>
        <taxon>Tracheophyta</taxon>
        <taxon>Spermatophyta</taxon>
        <taxon>Magnoliopsida</taxon>
        <taxon>eudicotyledons</taxon>
        <taxon>Gunneridae</taxon>
        <taxon>Pentapetalae</taxon>
        <taxon>rosids</taxon>
        <taxon>fabids</taxon>
        <taxon>Malpighiales</taxon>
        <taxon>Euphorbiaceae</taxon>
        <taxon>Crotonoideae</taxon>
        <taxon>Jatropheae</taxon>
        <taxon>Jatropha</taxon>
    </lineage>
</organism>